<dbReference type="PROSITE" id="PS01231">
    <property type="entry name" value="TRMA_2"/>
    <property type="match status" value="1"/>
</dbReference>
<name>A0A8H4R733_9AGAR</name>
<dbReference type="SUPFAM" id="SSF50249">
    <property type="entry name" value="Nucleic acid-binding proteins"/>
    <property type="match status" value="1"/>
</dbReference>
<keyword evidence="8" id="KW-1185">Reference proteome</keyword>
<dbReference type="EMBL" id="JAACJL010000001">
    <property type="protein sequence ID" value="KAF4623971.1"/>
    <property type="molecule type" value="Genomic_DNA"/>
</dbReference>
<dbReference type="InterPro" id="IPR002792">
    <property type="entry name" value="TRAM_dom"/>
</dbReference>
<proteinExistence type="inferred from homology"/>
<dbReference type="Proteomes" id="UP000521872">
    <property type="component" value="Unassembled WGS sequence"/>
</dbReference>
<feature type="binding site" evidence="4">
    <location>
        <position position="517"/>
    </location>
    <ligand>
        <name>S-adenosyl-L-methionine</name>
        <dbReference type="ChEBI" id="CHEBI:59789"/>
    </ligand>
</feature>
<feature type="active site" description="Nucleophile" evidence="4">
    <location>
        <position position="544"/>
    </location>
</feature>
<dbReference type="Gene3D" id="2.40.50.140">
    <property type="entry name" value="Nucleic acid-binding proteins"/>
    <property type="match status" value="1"/>
</dbReference>
<feature type="binding site" evidence="4">
    <location>
        <position position="410"/>
    </location>
    <ligand>
        <name>S-adenosyl-L-methionine</name>
        <dbReference type="ChEBI" id="CHEBI:59789"/>
    </ligand>
</feature>
<evidence type="ECO:0000256" key="1">
    <source>
        <dbReference type="ARBA" id="ARBA00022603"/>
    </source>
</evidence>
<protein>
    <recommendedName>
        <fullName evidence="6">TRAM domain-containing protein</fullName>
    </recommendedName>
</protein>
<evidence type="ECO:0000256" key="2">
    <source>
        <dbReference type="ARBA" id="ARBA00022679"/>
    </source>
</evidence>
<dbReference type="PROSITE" id="PS51622">
    <property type="entry name" value="SAM_MT_RNA_M5U_2"/>
    <property type="match status" value="1"/>
</dbReference>
<dbReference type="PROSITE" id="PS51687">
    <property type="entry name" value="SAM_MT_RNA_M5U"/>
    <property type="match status" value="1"/>
</dbReference>
<evidence type="ECO:0000256" key="5">
    <source>
        <dbReference type="PROSITE-ProRule" id="PRU10015"/>
    </source>
</evidence>
<dbReference type="GO" id="GO:0030697">
    <property type="term" value="F:tRNA (uracil(54)-C5)-methyltransferase activity, S-adenosyl methionine-dependent"/>
    <property type="evidence" value="ECO:0007669"/>
    <property type="project" value="InterPro"/>
</dbReference>
<keyword evidence="2 4" id="KW-0808">Transferase</keyword>
<dbReference type="SUPFAM" id="SSF53335">
    <property type="entry name" value="S-adenosyl-L-methionine-dependent methyltransferases"/>
    <property type="match status" value="1"/>
</dbReference>
<evidence type="ECO:0000256" key="3">
    <source>
        <dbReference type="ARBA" id="ARBA00022691"/>
    </source>
</evidence>
<evidence type="ECO:0000313" key="8">
    <source>
        <dbReference type="Proteomes" id="UP000521872"/>
    </source>
</evidence>
<evidence type="ECO:0000256" key="4">
    <source>
        <dbReference type="PROSITE-ProRule" id="PRU01024"/>
    </source>
</evidence>
<dbReference type="InterPro" id="IPR025795">
    <property type="entry name" value="tRNA_(uracil-5-)_MeTrfase"/>
</dbReference>
<reference evidence="7 8" key="1">
    <citation type="submission" date="2019-12" db="EMBL/GenBank/DDBJ databases">
        <authorList>
            <person name="Floudas D."/>
            <person name="Bentzer J."/>
            <person name="Ahren D."/>
            <person name="Johansson T."/>
            <person name="Persson P."/>
            <person name="Tunlid A."/>
        </authorList>
    </citation>
    <scope>NUCLEOTIDE SEQUENCE [LARGE SCALE GENOMIC DNA]</scope>
    <source>
        <strain evidence="7 8">CBS 102.39</strain>
    </source>
</reference>
<dbReference type="GO" id="GO:0008033">
    <property type="term" value="P:tRNA processing"/>
    <property type="evidence" value="ECO:0007669"/>
    <property type="project" value="InterPro"/>
</dbReference>
<feature type="domain" description="TRAM" evidence="6">
    <location>
        <begin position="139"/>
        <end position="201"/>
    </location>
</feature>
<dbReference type="InterPro" id="IPR010280">
    <property type="entry name" value="U5_MeTrfase_fam"/>
</dbReference>
<dbReference type="Pfam" id="PF01938">
    <property type="entry name" value="TRAM"/>
    <property type="match status" value="1"/>
</dbReference>
<dbReference type="InterPro" id="IPR030391">
    <property type="entry name" value="MeTrfase_TrmA_CS"/>
</dbReference>
<comment type="similarity">
    <text evidence="4">Belongs to the class I-like SAM-binding methyltransferase superfamily. RNA M5U methyltransferase family.</text>
</comment>
<gene>
    <name evidence="7" type="ORF">D9613_001364</name>
</gene>
<comment type="caution">
    <text evidence="7">The sequence shown here is derived from an EMBL/GenBank/DDBJ whole genome shotgun (WGS) entry which is preliminary data.</text>
</comment>
<keyword evidence="1 4" id="KW-0489">Methyltransferase</keyword>
<dbReference type="PANTHER" id="PTHR11061">
    <property type="entry name" value="RNA M5U METHYLTRANSFERASE"/>
    <property type="match status" value="1"/>
</dbReference>
<dbReference type="InterPro" id="IPR029063">
    <property type="entry name" value="SAM-dependent_MTases_sf"/>
</dbReference>
<dbReference type="PROSITE" id="PS50926">
    <property type="entry name" value="TRAM"/>
    <property type="match status" value="1"/>
</dbReference>
<dbReference type="FunFam" id="2.40.50.140:FF:000201">
    <property type="entry name" value="TRM2p tRNA methyltransferase"/>
    <property type="match status" value="1"/>
</dbReference>
<feature type="binding site" evidence="4">
    <location>
        <position position="446"/>
    </location>
    <ligand>
        <name>S-adenosyl-L-methionine</name>
        <dbReference type="ChEBI" id="CHEBI:59789"/>
    </ligand>
</feature>
<accession>A0A8H4R733</accession>
<keyword evidence="3 4" id="KW-0949">S-adenosyl-L-methionine</keyword>
<organism evidence="7 8">
    <name type="scientific">Agrocybe pediades</name>
    <dbReference type="NCBI Taxonomy" id="84607"/>
    <lineage>
        <taxon>Eukaryota</taxon>
        <taxon>Fungi</taxon>
        <taxon>Dikarya</taxon>
        <taxon>Basidiomycota</taxon>
        <taxon>Agaricomycotina</taxon>
        <taxon>Agaricomycetes</taxon>
        <taxon>Agaricomycetidae</taxon>
        <taxon>Agaricales</taxon>
        <taxon>Agaricineae</taxon>
        <taxon>Strophariaceae</taxon>
        <taxon>Agrocybe</taxon>
    </lineage>
</organism>
<dbReference type="AlphaFoldDB" id="A0A8H4R733"/>
<dbReference type="PANTHER" id="PTHR11061:SF30">
    <property type="entry name" value="TRNA (URACIL(54)-C(5))-METHYLTRANSFERASE"/>
    <property type="match status" value="1"/>
</dbReference>
<dbReference type="GO" id="GO:0032259">
    <property type="term" value="P:methylation"/>
    <property type="evidence" value="ECO:0007669"/>
    <property type="project" value="UniProtKB-KW"/>
</dbReference>
<dbReference type="Pfam" id="PF05958">
    <property type="entry name" value="tRNA_U5-meth_tr"/>
    <property type="match status" value="1"/>
</dbReference>
<evidence type="ECO:0000313" key="7">
    <source>
        <dbReference type="EMBL" id="KAF4623971.1"/>
    </source>
</evidence>
<dbReference type="PROSITE" id="PS01230">
    <property type="entry name" value="TRMA_1"/>
    <property type="match status" value="1"/>
</dbReference>
<dbReference type="GO" id="GO:0009451">
    <property type="term" value="P:RNA modification"/>
    <property type="evidence" value="ECO:0007669"/>
    <property type="project" value="UniProtKB-ARBA"/>
</dbReference>
<sequence>MQSLRAYTRLYTQFRTAITPALASRSFPVRQMSVSLPQTRPLSDTEVEGPALKKQKIEITTLEQKDSPVPEETATEVVISLESAQSANVQKPKKKKKRKDPPLPEACTGADVLYQEIRELLGGDVVDKVTQAGGAFQSPYNFGEEVEVKIETISSNGTGIAIAPAEKGPWAIIVPFSLTGETVRVRIGKTDRMYSVGHPLEILVKNTELRDDSRVQCKYFGTCGGCQYQMLSGETQLDLKRNVIVKAFKTYSQLPESAIPPIESTVESPLVYAYRTKITPHFERPPKYAKKEDVKDGEQPPWLKIGFNVTNSNSTLDIEECPIATSVLNEQYKIDRQKITKNIFSYKKGVSLLYRDSLDPTIDAKEMMTPPIDKLSDAFTRHVCVTDQNATAREMIGDYLFEYTAGGFFQNNNSVLPLMVDHVKGLIKSSETSGSGRRPTHLVDTYCGAGLFAISLSSMFDKVAGIELSKSSIESAKRNAELNSISSEKISFLAGDASNIFATVKEFPPQDTVVVIDPPRKGCDEPFLKQLLDFRPNTVVYVSCNVHSQARDVDAIVRRTQDNEEGKRYRLESLRGFDLFPQTAHVESVALLRLY</sequence>
<evidence type="ECO:0000259" key="6">
    <source>
        <dbReference type="PROSITE" id="PS50926"/>
    </source>
</evidence>
<feature type="binding site" evidence="4">
    <location>
        <position position="467"/>
    </location>
    <ligand>
        <name>S-adenosyl-L-methionine</name>
        <dbReference type="ChEBI" id="CHEBI:59789"/>
    </ligand>
</feature>
<dbReference type="Gene3D" id="3.40.50.150">
    <property type="entry name" value="Vaccinia Virus protein VP39"/>
    <property type="match status" value="2"/>
</dbReference>
<dbReference type="InterPro" id="IPR012340">
    <property type="entry name" value="NA-bd_OB-fold"/>
</dbReference>
<feature type="active site" evidence="5">
    <location>
        <position position="544"/>
    </location>
</feature>
<dbReference type="InterPro" id="IPR030390">
    <property type="entry name" value="MeTrfase_TrmA_AS"/>
</dbReference>